<dbReference type="GO" id="GO:0009035">
    <property type="term" value="F:type I site-specific deoxyribonuclease activity"/>
    <property type="evidence" value="ECO:0007669"/>
    <property type="project" value="UniProtKB-EC"/>
</dbReference>
<dbReference type="GeneID" id="68693085"/>
<dbReference type="Proteomes" id="UP000642919">
    <property type="component" value="Unassembled WGS sequence"/>
</dbReference>
<dbReference type="RefSeq" id="WP_010902029.1">
    <property type="nucleotide sequence ID" value="NZ_JACHGX010000019.1"/>
</dbReference>
<evidence type="ECO:0000256" key="1">
    <source>
        <dbReference type="ARBA" id="ARBA00010923"/>
    </source>
</evidence>
<comment type="caution">
    <text evidence="7">The sequence shown here is derived from an EMBL/GenBank/DDBJ whole genome shotgun (WGS) entry which is preliminary data.</text>
</comment>
<accession>A0A841HEC8</accession>
<evidence type="ECO:0000256" key="4">
    <source>
        <dbReference type="SAM" id="Coils"/>
    </source>
</evidence>
<dbReference type="Gene3D" id="3.90.220.20">
    <property type="entry name" value="DNA methylase specificity domains"/>
    <property type="match status" value="2"/>
</dbReference>
<name>A0A841HEC8_HALSI</name>
<reference evidence="7" key="1">
    <citation type="submission" date="2020-08" db="EMBL/GenBank/DDBJ databases">
        <title>Genomic Encyclopedia of Type Strains, Phase IV (KMG-IV): sequencing the most valuable type-strain genomes for metagenomic binning, comparative biology and taxonomic classification.</title>
        <authorList>
            <person name="Goeker M."/>
        </authorList>
    </citation>
    <scope>NUCLEOTIDE SEQUENCE</scope>
    <source>
        <strain evidence="7">DSM 669</strain>
    </source>
</reference>
<evidence type="ECO:0000256" key="3">
    <source>
        <dbReference type="ARBA" id="ARBA00023125"/>
    </source>
</evidence>
<feature type="compositionally biased region" description="Polar residues" evidence="5">
    <location>
        <begin position="20"/>
        <end position="32"/>
    </location>
</feature>
<dbReference type="GO" id="GO:0003677">
    <property type="term" value="F:DNA binding"/>
    <property type="evidence" value="ECO:0007669"/>
    <property type="project" value="UniProtKB-KW"/>
</dbReference>
<dbReference type="SUPFAM" id="SSF116734">
    <property type="entry name" value="DNA methylase specificity domain"/>
    <property type="match status" value="2"/>
</dbReference>
<keyword evidence="3" id="KW-0238">DNA-binding</keyword>
<dbReference type="PANTHER" id="PTHR30408">
    <property type="entry name" value="TYPE-1 RESTRICTION ENZYME ECOKI SPECIFICITY PROTEIN"/>
    <property type="match status" value="1"/>
</dbReference>
<dbReference type="GO" id="GO:0009307">
    <property type="term" value="P:DNA restriction-modification system"/>
    <property type="evidence" value="ECO:0007669"/>
    <property type="project" value="UniProtKB-KW"/>
</dbReference>
<gene>
    <name evidence="7" type="ORF">HNR49_002423</name>
</gene>
<feature type="region of interest" description="Disordered" evidence="5">
    <location>
        <begin position="1"/>
        <end position="43"/>
    </location>
</feature>
<sequence>MSEQDATLDEFVEEGESESTDSANIDPNTLDQEQFGPFTLSTPGEWTAKRLGDIKQLITRGKQPTYDDDGVPVINQECIYWDGWHFENLRYLEEDVAEGWKEKYFPESGDVIVNSTGQGTLGRAQVYPGDQRRAIDSHVTLLRTDEQLCPHFHRYFFESHLGQALLYSMCVNGSTGQIELSKTRLDLLPTPLPPLEEQRKIASVLYNVDQAIQKTEAVIEKIERLKQGLLDDLFTKGLSESNSLRPSPEDHPGLYKKERRQTIPSEWNVESLQNLCVENITYGIVQPGPHVEDGVPYINTEDMTDGDIPTEGLSRTSPEIAEKYSRSQIHAEELVVTIRATIGAVDQVPPELEGANLTRGTARVVPGDKVDNTFLLWAIRSNNFQSELDARVKGTTFDEINLDQLGKIPVPHPDIDEQDRIVDELSTIEERMENEESYLEQLKRLKQGLMQDLLSGEVRTTDVDIPVLDAVAQHG</sequence>
<dbReference type="PANTHER" id="PTHR30408:SF12">
    <property type="entry name" value="TYPE I RESTRICTION ENZYME MJAVIII SPECIFICITY SUBUNIT"/>
    <property type="match status" value="1"/>
</dbReference>
<organism evidence="7 8">
    <name type="scientific">Halobacterium salinarum</name>
    <name type="common">Halobacterium halobium</name>
    <dbReference type="NCBI Taxonomy" id="2242"/>
    <lineage>
        <taxon>Archaea</taxon>
        <taxon>Methanobacteriati</taxon>
        <taxon>Methanobacteriota</taxon>
        <taxon>Stenosarchaea group</taxon>
        <taxon>Halobacteria</taxon>
        <taxon>Halobacteriales</taxon>
        <taxon>Halobacteriaceae</taxon>
        <taxon>Halobacterium</taxon>
    </lineage>
</organism>
<evidence type="ECO:0000259" key="6">
    <source>
        <dbReference type="Pfam" id="PF01420"/>
    </source>
</evidence>
<evidence type="ECO:0000313" key="7">
    <source>
        <dbReference type="EMBL" id="MBB6091033.1"/>
    </source>
</evidence>
<dbReference type="AlphaFoldDB" id="A0A841HEC8"/>
<dbReference type="InterPro" id="IPR052021">
    <property type="entry name" value="Type-I_RS_S_subunit"/>
</dbReference>
<protein>
    <submittedName>
        <fullName evidence="7">Type I restriction enzyme S subunit</fullName>
        <ecNumber evidence="7">3.1.21.3</ecNumber>
    </submittedName>
</protein>
<proteinExistence type="inferred from homology"/>
<dbReference type="InterPro" id="IPR044946">
    <property type="entry name" value="Restrct_endonuc_typeI_TRD_sf"/>
</dbReference>
<evidence type="ECO:0000256" key="5">
    <source>
        <dbReference type="SAM" id="MobiDB-lite"/>
    </source>
</evidence>
<feature type="domain" description="Type I restriction modification DNA specificity" evidence="6">
    <location>
        <begin position="294"/>
        <end position="443"/>
    </location>
</feature>
<keyword evidence="7" id="KW-0378">Hydrolase</keyword>
<dbReference type="OMA" id="HTALIRI"/>
<dbReference type="Pfam" id="PF01420">
    <property type="entry name" value="Methylase_S"/>
    <property type="match status" value="2"/>
</dbReference>
<comment type="similarity">
    <text evidence="1">Belongs to the type-I restriction system S methylase family.</text>
</comment>
<feature type="domain" description="Type I restriction modification DNA specificity" evidence="6">
    <location>
        <begin position="43"/>
        <end position="224"/>
    </location>
</feature>
<dbReference type="EC" id="3.1.21.3" evidence="7"/>
<dbReference type="CDD" id="cd17256">
    <property type="entry name" value="RMtype1_S_EcoJA65PI-TRD1-CR1_like"/>
    <property type="match status" value="1"/>
</dbReference>
<feature type="coiled-coil region" evidence="4">
    <location>
        <begin position="425"/>
        <end position="452"/>
    </location>
</feature>
<dbReference type="EMBL" id="JACHGX010000019">
    <property type="protein sequence ID" value="MBB6091033.1"/>
    <property type="molecule type" value="Genomic_DNA"/>
</dbReference>
<keyword evidence="4" id="KW-0175">Coiled coil</keyword>
<keyword evidence="2" id="KW-0680">Restriction system</keyword>
<dbReference type="InterPro" id="IPR000055">
    <property type="entry name" value="Restrct_endonuc_typeI_TRD"/>
</dbReference>
<dbReference type="SMR" id="A0A841HEC8"/>
<feature type="compositionally biased region" description="Acidic residues" evidence="5">
    <location>
        <begin position="1"/>
        <end position="19"/>
    </location>
</feature>
<evidence type="ECO:0000256" key="2">
    <source>
        <dbReference type="ARBA" id="ARBA00022747"/>
    </source>
</evidence>
<evidence type="ECO:0000313" key="8">
    <source>
        <dbReference type="Proteomes" id="UP000642919"/>
    </source>
</evidence>